<dbReference type="InterPro" id="IPR016140">
    <property type="entry name" value="Bifunc_inhib/LTP/seed_store"/>
</dbReference>
<evidence type="ECO:0000256" key="1">
    <source>
        <dbReference type="ARBA" id="ARBA00009748"/>
    </source>
</evidence>
<keyword evidence="2" id="KW-1015">Disulfide bond</keyword>
<evidence type="ECO:0000313" key="6">
    <source>
        <dbReference type="Proteomes" id="UP001374584"/>
    </source>
</evidence>
<organism evidence="5 6">
    <name type="scientific">Phaseolus coccineus</name>
    <name type="common">Scarlet runner bean</name>
    <name type="synonym">Phaseolus multiflorus</name>
    <dbReference type="NCBI Taxonomy" id="3886"/>
    <lineage>
        <taxon>Eukaryota</taxon>
        <taxon>Viridiplantae</taxon>
        <taxon>Streptophyta</taxon>
        <taxon>Embryophyta</taxon>
        <taxon>Tracheophyta</taxon>
        <taxon>Spermatophyta</taxon>
        <taxon>Magnoliopsida</taxon>
        <taxon>eudicotyledons</taxon>
        <taxon>Gunneridae</taxon>
        <taxon>Pentapetalae</taxon>
        <taxon>rosids</taxon>
        <taxon>fabids</taxon>
        <taxon>Fabales</taxon>
        <taxon>Fabaceae</taxon>
        <taxon>Papilionoideae</taxon>
        <taxon>50 kb inversion clade</taxon>
        <taxon>NPAAA clade</taxon>
        <taxon>indigoferoid/millettioid clade</taxon>
        <taxon>Phaseoleae</taxon>
        <taxon>Phaseolus</taxon>
    </lineage>
</organism>
<accession>A0AAN9LDA4</accession>
<dbReference type="GO" id="GO:0008289">
    <property type="term" value="F:lipid binding"/>
    <property type="evidence" value="ECO:0007669"/>
    <property type="project" value="InterPro"/>
</dbReference>
<feature type="domain" description="Bifunctional inhibitor/plant lipid transfer protein/seed storage helical" evidence="4">
    <location>
        <begin position="18"/>
        <end position="112"/>
    </location>
</feature>
<dbReference type="PANTHER" id="PTHR33076">
    <property type="entry name" value="NON-SPECIFIC LIPID-TRANSFER PROTEIN 2-RELATED"/>
    <property type="match status" value="1"/>
</dbReference>
<dbReference type="SUPFAM" id="SSF47699">
    <property type="entry name" value="Bifunctional inhibitor/lipid-transfer protein/seed storage 2S albumin"/>
    <property type="match status" value="1"/>
</dbReference>
<dbReference type="GO" id="GO:0006869">
    <property type="term" value="P:lipid transport"/>
    <property type="evidence" value="ECO:0007669"/>
    <property type="project" value="InterPro"/>
</dbReference>
<sequence length="120" mass="12691">MGEKRAMAVVMFVMAYGLAVTTLTASEIPATCNGDEKLLSYCGVYLVNIKPNPSSDCCNAASDAFKRAMAVANGQGVRDICNCLRVAGPGLNFKEDKLVSLPDACGIKLSFSMPLCIFGQ</sequence>
<keyword evidence="6" id="KW-1185">Reference proteome</keyword>
<dbReference type="InterPro" id="IPR036312">
    <property type="entry name" value="Bifun_inhib/LTP/seed_sf"/>
</dbReference>
<reference evidence="5 6" key="1">
    <citation type="submission" date="2024-01" db="EMBL/GenBank/DDBJ databases">
        <title>The genomes of 5 underutilized Papilionoideae crops provide insights into root nodulation and disease resistanc.</title>
        <authorList>
            <person name="Jiang F."/>
        </authorList>
    </citation>
    <scope>NUCLEOTIDE SEQUENCE [LARGE SCALE GENOMIC DNA]</scope>
    <source>
        <strain evidence="5">JINMINGXINNONG_FW02</strain>
        <tissue evidence="5">Leaves</tissue>
    </source>
</reference>
<dbReference type="InterPro" id="IPR000528">
    <property type="entry name" value="Plant_nsLTP"/>
</dbReference>
<evidence type="ECO:0000256" key="2">
    <source>
        <dbReference type="ARBA" id="ARBA00023157"/>
    </source>
</evidence>
<keyword evidence="3" id="KW-0732">Signal</keyword>
<name>A0AAN9LDA4_PHACN</name>
<comment type="caution">
    <text evidence="5">The sequence shown here is derived from an EMBL/GenBank/DDBJ whole genome shotgun (WGS) entry which is preliminary data.</text>
</comment>
<evidence type="ECO:0000259" key="4">
    <source>
        <dbReference type="Pfam" id="PF14368"/>
    </source>
</evidence>
<feature type="chain" id="PRO_5042812169" description="Bifunctional inhibitor/plant lipid transfer protein/seed storage helical domain-containing protein" evidence="3">
    <location>
        <begin position="26"/>
        <end position="120"/>
    </location>
</feature>
<dbReference type="Pfam" id="PF14368">
    <property type="entry name" value="LTP_2"/>
    <property type="match status" value="1"/>
</dbReference>
<dbReference type="Proteomes" id="UP001374584">
    <property type="component" value="Unassembled WGS sequence"/>
</dbReference>
<evidence type="ECO:0000313" key="5">
    <source>
        <dbReference type="EMBL" id="KAK7333706.1"/>
    </source>
</evidence>
<comment type="similarity">
    <text evidence="1">Belongs to the plant LTP family.</text>
</comment>
<evidence type="ECO:0000256" key="3">
    <source>
        <dbReference type="SAM" id="SignalP"/>
    </source>
</evidence>
<proteinExistence type="inferred from homology"/>
<dbReference type="Gene3D" id="1.10.110.10">
    <property type="entry name" value="Plant lipid-transfer and hydrophobic proteins"/>
    <property type="match status" value="1"/>
</dbReference>
<feature type="signal peptide" evidence="3">
    <location>
        <begin position="1"/>
        <end position="25"/>
    </location>
</feature>
<protein>
    <recommendedName>
        <fullName evidence="4">Bifunctional inhibitor/plant lipid transfer protein/seed storage helical domain-containing protein</fullName>
    </recommendedName>
</protein>
<dbReference type="AlphaFoldDB" id="A0AAN9LDA4"/>
<gene>
    <name evidence="5" type="ORF">VNO80_30483</name>
</gene>
<dbReference type="EMBL" id="JAYMYR010000011">
    <property type="protein sequence ID" value="KAK7333706.1"/>
    <property type="molecule type" value="Genomic_DNA"/>
</dbReference>